<dbReference type="PANTHER" id="PTHR43664">
    <property type="entry name" value="MONOAMINE OXIDASE-RELATED"/>
    <property type="match status" value="1"/>
</dbReference>
<evidence type="ECO:0000313" key="4">
    <source>
        <dbReference type="Proteomes" id="UP001571476"/>
    </source>
</evidence>
<keyword evidence="4" id="KW-1185">Reference proteome</keyword>
<dbReference type="InterPro" id="IPR002539">
    <property type="entry name" value="MaoC-like_dom"/>
</dbReference>
<protein>
    <submittedName>
        <fullName evidence="3">MaoC family dehydratase</fullName>
    </submittedName>
</protein>
<name>A0ABV4SXZ1_9ACTN</name>
<evidence type="ECO:0000259" key="2">
    <source>
        <dbReference type="Pfam" id="PF01575"/>
    </source>
</evidence>
<dbReference type="Gene3D" id="3.10.129.10">
    <property type="entry name" value="Hotdog Thioesterase"/>
    <property type="match status" value="1"/>
</dbReference>
<sequence>MTSAGLGDDSPLYFEDIPLKQVFRSTGRTITEADIVAFAGLSADYNPLHVDEHYAAATPLGGRVAQGLLVLAIATGLTTRLPIYARIGTSVRGLRTVNCSWPQPTRIGDTLYGELQYTEADFSGDSELGEATLWRNARNQDGVVVMQSEWKVLMLRRPKAD</sequence>
<organism evidence="3 4">
    <name type="scientific">Streptomyces aureus</name>
    <dbReference type="NCBI Taxonomy" id="193461"/>
    <lineage>
        <taxon>Bacteria</taxon>
        <taxon>Bacillati</taxon>
        <taxon>Actinomycetota</taxon>
        <taxon>Actinomycetes</taxon>
        <taxon>Kitasatosporales</taxon>
        <taxon>Streptomycetaceae</taxon>
        <taxon>Streptomyces</taxon>
    </lineage>
</organism>
<dbReference type="InterPro" id="IPR029069">
    <property type="entry name" value="HotDog_dom_sf"/>
</dbReference>
<dbReference type="InterPro" id="IPR052342">
    <property type="entry name" value="MCH/BMMD"/>
</dbReference>
<dbReference type="Pfam" id="PF01575">
    <property type="entry name" value="MaoC_dehydratas"/>
    <property type="match status" value="1"/>
</dbReference>
<dbReference type="PANTHER" id="PTHR43664:SF1">
    <property type="entry name" value="BETA-METHYLMALYL-COA DEHYDRATASE"/>
    <property type="match status" value="1"/>
</dbReference>
<gene>
    <name evidence="3" type="ORF">ACEG43_44420</name>
</gene>
<dbReference type="RefSeq" id="WP_372566966.1">
    <property type="nucleotide sequence ID" value="NZ_JBGOSP010000051.1"/>
</dbReference>
<dbReference type="EMBL" id="JBGOSP010000051">
    <property type="protein sequence ID" value="MFA3843101.1"/>
    <property type="molecule type" value="Genomic_DNA"/>
</dbReference>
<comment type="similarity">
    <text evidence="1">Belongs to the enoyl-CoA hydratase/isomerase family.</text>
</comment>
<reference evidence="3 4" key="1">
    <citation type="submission" date="2024-08" db="EMBL/GenBank/DDBJ databases">
        <title>Genome sequence of Streptomyces aureus CACIA-1.46HGO.</title>
        <authorList>
            <person name="Evangelista-Martinez Z."/>
        </authorList>
    </citation>
    <scope>NUCLEOTIDE SEQUENCE [LARGE SCALE GENOMIC DNA]</scope>
    <source>
        <strain evidence="3 4">CACIA-1.46HGO</strain>
    </source>
</reference>
<accession>A0ABV4SXZ1</accession>
<evidence type="ECO:0000313" key="3">
    <source>
        <dbReference type="EMBL" id="MFA3843101.1"/>
    </source>
</evidence>
<dbReference type="Proteomes" id="UP001571476">
    <property type="component" value="Unassembled WGS sequence"/>
</dbReference>
<evidence type="ECO:0000256" key="1">
    <source>
        <dbReference type="ARBA" id="ARBA00005254"/>
    </source>
</evidence>
<proteinExistence type="inferred from homology"/>
<comment type="caution">
    <text evidence="3">The sequence shown here is derived from an EMBL/GenBank/DDBJ whole genome shotgun (WGS) entry which is preliminary data.</text>
</comment>
<dbReference type="SUPFAM" id="SSF54637">
    <property type="entry name" value="Thioesterase/thiol ester dehydrase-isomerase"/>
    <property type="match status" value="1"/>
</dbReference>
<feature type="domain" description="MaoC-like" evidence="2">
    <location>
        <begin position="22"/>
        <end position="121"/>
    </location>
</feature>